<dbReference type="PANTHER" id="PTHR48100:SF58">
    <property type="entry name" value="PE-PGRS FAMILY PROTEIN PE_PGRS11"/>
    <property type="match status" value="1"/>
</dbReference>
<accession>A0ABS2TF05</accession>
<dbReference type="SUPFAM" id="SSF53254">
    <property type="entry name" value="Phosphoglycerate mutase-like"/>
    <property type="match status" value="1"/>
</dbReference>
<evidence type="ECO:0000313" key="2">
    <source>
        <dbReference type="Proteomes" id="UP000705983"/>
    </source>
</evidence>
<dbReference type="Pfam" id="PF00300">
    <property type="entry name" value="His_Phos_1"/>
    <property type="match status" value="1"/>
</dbReference>
<dbReference type="InterPro" id="IPR050275">
    <property type="entry name" value="PGM_Phosphatase"/>
</dbReference>
<dbReference type="InterPro" id="IPR013078">
    <property type="entry name" value="His_Pase_superF_clade-1"/>
</dbReference>
<dbReference type="RefSeq" id="WP_187996587.1">
    <property type="nucleotide sequence ID" value="NZ_JACEXG010000003.1"/>
</dbReference>
<dbReference type="InterPro" id="IPR001345">
    <property type="entry name" value="PG/BPGM_mutase_AS"/>
</dbReference>
<name>A0ABS2TF05_9ACTO</name>
<dbReference type="InterPro" id="IPR029033">
    <property type="entry name" value="His_PPase_superfam"/>
</dbReference>
<sequence>MRLYVARHGETTSNVMRALDTAAPGADLTDNGRAQAQDLARRLSGFHLDGIVVSHLVRTQQTAEPTASERGLIPRIDPRVAEVPAGEWEMRTDMETIMSYVRVVMGWMAGDYSQRIPGGETGQEVLDRFTAAIEDADEESLMVVSHGTVSQLWANSIIGGSSAGSLPHLDNCGTGIFERTGGTWRLVEWNHRPTA</sequence>
<dbReference type="Proteomes" id="UP000705983">
    <property type="component" value="Unassembled WGS sequence"/>
</dbReference>
<dbReference type="CDD" id="cd07067">
    <property type="entry name" value="HP_PGM_like"/>
    <property type="match status" value="1"/>
</dbReference>
<gene>
    <name evidence="1" type="ORF">JVW63_05940</name>
</gene>
<protein>
    <submittedName>
        <fullName evidence="1">Histidine phosphatase family protein</fullName>
    </submittedName>
</protein>
<dbReference type="PROSITE" id="PS00175">
    <property type="entry name" value="PG_MUTASE"/>
    <property type="match status" value="1"/>
</dbReference>
<keyword evidence="2" id="KW-1185">Reference proteome</keyword>
<dbReference type="EMBL" id="JAFFJS010000003">
    <property type="protein sequence ID" value="MBM9433235.1"/>
    <property type="molecule type" value="Genomic_DNA"/>
</dbReference>
<evidence type="ECO:0000313" key="1">
    <source>
        <dbReference type="EMBL" id="MBM9433235.1"/>
    </source>
</evidence>
<proteinExistence type="predicted"/>
<comment type="caution">
    <text evidence="1">The sequence shown here is derived from an EMBL/GenBank/DDBJ whole genome shotgun (WGS) entry which is preliminary data.</text>
</comment>
<dbReference type="Gene3D" id="3.40.50.1240">
    <property type="entry name" value="Phosphoglycerate mutase-like"/>
    <property type="match status" value="1"/>
</dbReference>
<dbReference type="SMART" id="SM00855">
    <property type="entry name" value="PGAM"/>
    <property type="match status" value="1"/>
</dbReference>
<dbReference type="PANTHER" id="PTHR48100">
    <property type="entry name" value="BROAD-SPECIFICITY PHOSPHATASE YOR283W-RELATED"/>
    <property type="match status" value="1"/>
</dbReference>
<organism evidence="1 2">
    <name type="scientific">Flaviflexus equikiangi</name>
    <dbReference type="NCBI Taxonomy" id="2758573"/>
    <lineage>
        <taxon>Bacteria</taxon>
        <taxon>Bacillati</taxon>
        <taxon>Actinomycetota</taxon>
        <taxon>Actinomycetes</taxon>
        <taxon>Actinomycetales</taxon>
        <taxon>Actinomycetaceae</taxon>
        <taxon>Flaviflexus</taxon>
    </lineage>
</organism>
<reference evidence="2" key="1">
    <citation type="submission" date="2021-02" db="EMBL/GenBank/DDBJ databases">
        <title>Leucobacter sp. CX169.</title>
        <authorList>
            <person name="Cheng Y."/>
        </authorList>
    </citation>
    <scope>NUCLEOTIDE SEQUENCE [LARGE SCALE GENOMIC DNA]</scope>
    <source>
        <strain evidence="2">JY899</strain>
    </source>
</reference>